<dbReference type="Pfam" id="PF05144">
    <property type="entry name" value="Phage_CRI"/>
    <property type="match status" value="1"/>
</dbReference>
<dbReference type="AlphaFoldDB" id="C9MT71"/>
<organism evidence="2 3">
    <name type="scientific">Prevotella veroralis F0319</name>
    <dbReference type="NCBI Taxonomy" id="649761"/>
    <lineage>
        <taxon>Bacteria</taxon>
        <taxon>Pseudomonadati</taxon>
        <taxon>Bacteroidota</taxon>
        <taxon>Bacteroidia</taxon>
        <taxon>Bacteroidales</taxon>
        <taxon>Prevotellaceae</taxon>
        <taxon>Prevotella</taxon>
    </lineage>
</organism>
<dbReference type="GO" id="GO:0006260">
    <property type="term" value="P:DNA replication"/>
    <property type="evidence" value="ECO:0007669"/>
    <property type="project" value="InterPro"/>
</dbReference>
<feature type="domain" description="Replication-associated protein G2P N-terminal" evidence="1">
    <location>
        <begin position="56"/>
        <end position="195"/>
    </location>
</feature>
<keyword evidence="3" id="KW-1185">Reference proteome</keyword>
<evidence type="ECO:0000313" key="3">
    <source>
        <dbReference type="Proteomes" id="UP000003327"/>
    </source>
</evidence>
<reference evidence="2 3" key="1">
    <citation type="submission" date="2009-09" db="EMBL/GenBank/DDBJ databases">
        <authorList>
            <person name="Weinstock G."/>
            <person name="Sodergren E."/>
            <person name="Clifton S."/>
            <person name="Fulton L."/>
            <person name="Fulton B."/>
            <person name="Courtney L."/>
            <person name="Fronick C."/>
            <person name="Harrison M."/>
            <person name="Strong C."/>
            <person name="Farmer C."/>
            <person name="Delahaunty K."/>
            <person name="Markovic C."/>
            <person name="Hall O."/>
            <person name="Minx P."/>
            <person name="Tomlinson C."/>
            <person name="Mitreva M."/>
            <person name="Nelson J."/>
            <person name="Hou S."/>
            <person name="Wollam A."/>
            <person name="Pepin K.H."/>
            <person name="Johnson M."/>
            <person name="Bhonagiri V."/>
            <person name="Nash W.E."/>
            <person name="Warren W."/>
            <person name="Chinwalla A."/>
            <person name="Mardis E.R."/>
            <person name="Wilson R.K."/>
        </authorList>
    </citation>
    <scope>NUCLEOTIDE SEQUENCE [LARGE SCALE GENOMIC DNA]</scope>
    <source>
        <strain evidence="2 3">F0319</strain>
    </source>
</reference>
<evidence type="ECO:0000313" key="2">
    <source>
        <dbReference type="EMBL" id="EEX17266.1"/>
    </source>
</evidence>
<dbReference type="STRING" id="649761.HMPREF0973_02842"/>
<dbReference type="RefSeq" id="WP_004384527.1">
    <property type="nucleotide sequence ID" value="NZ_GG698718.1"/>
</dbReference>
<dbReference type="InterPro" id="IPR022686">
    <property type="entry name" value="G2P_N"/>
</dbReference>
<name>C9MT71_9BACT</name>
<dbReference type="HOGENOM" id="CLU_893263_0_0_10"/>
<protein>
    <recommendedName>
        <fullName evidence="1">Replication-associated protein G2P N-terminal domain-containing protein</fullName>
    </recommendedName>
</protein>
<dbReference type="EMBL" id="ACVA01000072">
    <property type="protein sequence ID" value="EEX17266.1"/>
    <property type="molecule type" value="Genomic_DNA"/>
</dbReference>
<proteinExistence type="predicted"/>
<comment type="caution">
    <text evidence="2">The sequence shown here is derived from an EMBL/GenBank/DDBJ whole genome shotgun (WGS) entry which is preliminary data.</text>
</comment>
<dbReference type="OrthoDB" id="1438889at2"/>
<sequence>MYDKVKMWIDRAVVGCDISTIANYLDRASQQIDLETGETKTFGILEGLKVSVYVNGLSIIGSLPKFLYGSNVYPLDRRTSANAVEKISDTLHIDIFQADITGIEFGTNFLMKHPVTDYLSKLGEMPRLSRYHFDPNTLYYKGMGRLQPKVFAFYDKIADAASKGLSYPEDMKGANLLRYEMRLNGRLSHQLNVSDVRASTLSDVRFYRLLMNRYQSSYYSIRKQGQVKTDIMSDIKNVSDAFNVLVARLINQSDQSQILGFVDELREAGVFADRKYYSRLKKKIQEVASKADISVSDELMRELDNEIKNCGAYV</sequence>
<accession>C9MT71</accession>
<dbReference type="eggNOG" id="ENOG50335S4">
    <property type="taxonomic scope" value="Bacteria"/>
</dbReference>
<gene>
    <name evidence="2" type="ORF">HMPREF0973_02842</name>
</gene>
<dbReference type="Proteomes" id="UP000003327">
    <property type="component" value="Unassembled WGS sequence"/>
</dbReference>
<evidence type="ECO:0000259" key="1">
    <source>
        <dbReference type="Pfam" id="PF05144"/>
    </source>
</evidence>